<keyword evidence="2" id="KW-1185">Reference proteome</keyword>
<sequence>MDPAVFMGGEFNPYTLGYYLGYPPSSPEAAKQGRKLLELYGVLPSRDTVANCPSCRSLLHTVRDSERFGWRYCCENHVKRLRFSPLLNTFLSKVRLRGEMTTDKVLKLIQMWCDRQPLIKVLQYLHLSAESAVYWYGHCREIACAIAWHDYIPIGGDKDVVEVHDSLLFKKQLNVRGRKTYKHIRLVGGISRVTKKRFALVVPSDIMSSDKLLPILHQCIDDKSYVCTSNSPAYEECEKIFNGHGWTDDFVYPPKGQSPMWMPTGRFSRECLDLKWSRPPSTPELQPFRISVQNMKRAWRDLKSLTKSSFVEEHLDAYLGEWLYRKNVLGEIEGEKEKFERFLRDRRRVYPGVGKKAMRVRYEDIMDCDCHECQPNGN</sequence>
<reference evidence="1" key="1">
    <citation type="journal article" date="2023" name="Insect Mol. Biol.">
        <title>Genome sequencing provides insights into the evolution of gene families encoding plant cell wall-degrading enzymes in longhorned beetles.</title>
        <authorList>
            <person name="Shin N.R."/>
            <person name="Okamura Y."/>
            <person name="Kirsch R."/>
            <person name="Pauchet Y."/>
        </authorList>
    </citation>
    <scope>NUCLEOTIDE SEQUENCE</scope>
    <source>
        <strain evidence="1">AMC_N1</strain>
    </source>
</reference>
<comment type="caution">
    <text evidence="1">The sequence shown here is derived from an EMBL/GenBank/DDBJ whole genome shotgun (WGS) entry which is preliminary data.</text>
</comment>
<organism evidence="1 2">
    <name type="scientific">Aromia moschata</name>
    <dbReference type="NCBI Taxonomy" id="1265417"/>
    <lineage>
        <taxon>Eukaryota</taxon>
        <taxon>Metazoa</taxon>
        <taxon>Ecdysozoa</taxon>
        <taxon>Arthropoda</taxon>
        <taxon>Hexapoda</taxon>
        <taxon>Insecta</taxon>
        <taxon>Pterygota</taxon>
        <taxon>Neoptera</taxon>
        <taxon>Endopterygota</taxon>
        <taxon>Coleoptera</taxon>
        <taxon>Polyphaga</taxon>
        <taxon>Cucujiformia</taxon>
        <taxon>Chrysomeloidea</taxon>
        <taxon>Cerambycidae</taxon>
        <taxon>Cerambycinae</taxon>
        <taxon>Callichromatini</taxon>
        <taxon>Aromia</taxon>
    </lineage>
</organism>
<dbReference type="Proteomes" id="UP001162162">
    <property type="component" value="Unassembled WGS sequence"/>
</dbReference>
<gene>
    <name evidence="1" type="ORF">NQ318_010479</name>
</gene>
<evidence type="ECO:0000313" key="2">
    <source>
        <dbReference type="Proteomes" id="UP001162162"/>
    </source>
</evidence>
<accession>A0AAV8YBQ1</accession>
<protein>
    <recommendedName>
        <fullName evidence="3">Transposase</fullName>
    </recommendedName>
</protein>
<dbReference type="AlphaFoldDB" id="A0AAV8YBQ1"/>
<proteinExistence type="predicted"/>
<name>A0AAV8YBQ1_9CUCU</name>
<evidence type="ECO:0008006" key="3">
    <source>
        <dbReference type="Google" id="ProtNLM"/>
    </source>
</evidence>
<dbReference type="EMBL" id="JAPWTK010000142">
    <property type="protein sequence ID" value="KAJ8948203.1"/>
    <property type="molecule type" value="Genomic_DNA"/>
</dbReference>
<evidence type="ECO:0000313" key="1">
    <source>
        <dbReference type="EMBL" id="KAJ8948203.1"/>
    </source>
</evidence>